<dbReference type="InterPro" id="IPR036390">
    <property type="entry name" value="WH_DNA-bd_sf"/>
</dbReference>
<dbReference type="GO" id="GO:0003700">
    <property type="term" value="F:DNA-binding transcription factor activity"/>
    <property type="evidence" value="ECO:0007669"/>
    <property type="project" value="InterPro"/>
</dbReference>
<accession>A0A5E4TAF2</accession>
<feature type="compositionally biased region" description="Low complexity" evidence="5">
    <location>
        <begin position="350"/>
        <end position="368"/>
    </location>
</feature>
<proteinExistence type="inferred from homology"/>
<dbReference type="GO" id="GO:0006351">
    <property type="term" value="P:DNA-templated transcription"/>
    <property type="evidence" value="ECO:0007669"/>
    <property type="project" value="TreeGrafter"/>
</dbReference>
<evidence type="ECO:0000256" key="4">
    <source>
        <dbReference type="ARBA" id="ARBA00023163"/>
    </source>
</evidence>
<evidence type="ECO:0000256" key="2">
    <source>
        <dbReference type="ARBA" id="ARBA00023015"/>
    </source>
</evidence>
<protein>
    <submittedName>
        <fullName evidence="7">HTH-type transcriptional regulator DmlR</fullName>
    </submittedName>
</protein>
<dbReference type="Gene3D" id="3.40.190.290">
    <property type="match status" value="1"/>
</dbReference>
<dbReference type="SUPFAM" id="SSF46785">
    <property type="entry name" value="Winged helix' DNA-binding domain"/>
    <property type="match status" value="1"/>
</dbReference>
<keyword evidence="4" id="KW-0804">Transcription</keyword>
<evidence type="ECO:0000256" key="3">
    <source>
        <dbReference type="ARBA" id="ARBA00023125"/>
    </source>
</evidence>
<evidence type="ECO:0000259" key="6">
    <source>
        <dbReference type="PROSITE" id="PS50931"/>
    </source>
</evidence>
<comment type="similarity">
    <text evidence="1">Belongs to the LysR transcriptional regulatory family.</text>
</comment>
<keyword evidence="2" id="KW-0805">Transcription regulation</keyword>
<dbReference type="PANTHER" id="PTHR30537">
    <property type="entry name" value="HTH-TYPE TRANSCRIPTIONAL REGULATOR"/>
    <property type="match status" value="1"/>
</dbReference>
<dbReference type="PROSITE" id="PS50931">
    <property type="entry name" value="HTH_LYSR"/>
    <property type="match status" value="1"/>
</dbReference>
<dbReference type="OrthoDB" id="9076738at2"/>
<dbReference type="Proteomes" id="UP000406256">
    <property type="component" value="Unassembled WGS sequence"/>
</dbReference>
<feature type="domain" description="HTH lysR-type" evidence="6">
    <location>
        <begin position="3"/>
        <end position="60"/>
    </location>
</feature>
<reference evidence="7 8" key="1">
    <citation type="submission" date="2019-08" db="EMBL/GenBank/DDBJ databases">
        <authorList>
            <person name="Peeters C."/>
        </authorList>
    </citation>
    <scope>NUCLEOTIDE SEQUENCE [LARGE SCALE GENOMIC DNA]</scope>
    <source>
        <strain evidence="7 8">LMG 31108</strain>
    </source>
</reference>
<dbReference type="InterPro" id="IPR000847">
    <property type="entry name" value="LysR_HTH_N"/>
</dbReference>
<dbReference type="AlphaFoldDB" id="A0A5E4TAF2"/>
<keyword evidence="3" id="KW-0238">DNA-binding</keyword>
<dbReference type="Gene3D" id="1.10.10.10">
    <property type="entry name" value="Winged helix-like DNA-binding domain superfamily/Winged helix DNA-binding domain"/>
    <property type="match status" value="1"/>
</dbReference>
<evidence type="ECO:0000313" key="7">
    <source>
        <dbReference type="EMBL" id="VVD84431.1"/>
    </source>
</evidence>
<gene>
    <name evidence="7" type="primary">dmlR_3</name>
    <name evidence="7" type="ORF">PAN31108_01288</name>
</gene>
<dbReference type="Pfam" id="PF00126">
    <property type="entry name" value="HTH_1"/>
    <property type="match status" value="1"/>
</dbReference>
<keyword evidence="8" id="KW-1185">Reference proteome</keyword>
<dbReference type="InterPro" id="IPR058163">
    <property type="entry name" value="LysR-type_TF_proteobact-type"/>
</dbReference>
<feature type="region of interest" description="Disordered" evidence="5">
    <location>
        <begin position="323"/>
        <end position="402"/>
    </location>
</feature>
<name>A0A5E4TAF2_9BURK</name>
<dbReference type="PANTHER" id="PTHR30537:SF72">
    <property type="entry name" value="LYSR FAMILY TRANSCRIPTIONAL REGULATOR"/>
    <property type="match status" value="1"/>
</dbReference>
<dbReference type="FunFam" id="1.10.10.10:FF:000001">
    <property type="entry name" value="LysR family transcriptional regulator"/>
    <property type="match status" value="1"/>
</dbReference>
<dbReference type="Pfam" id="PF03466">
    <property type="entry name" value="LysR_substrate"/>
    <property type="match status" value="2"/>
</dbReference>
<dbReference type="GO" id="GO:0043565">
    <property type="term" value="F:sequence-specific DNA binding"/>
    <property type="evidence" value="ECO:0007669"/>
    <property type="project" value="TreeGrafter"/>
</dbReference>
<sequence>MIDRITAMRTFVRVAEVGSFTKAALSLDIPRATATTQIQHLERWFGVALFTRSTRRVALTMEGAAYYERCSAILADVEEVESGLFGAQAQLRGRLAVVLPPVIAREVVMPSLAEFQARYPGLEIALDATPAHGDWRGDGVDCGVVLGELPDSRLVARHLGDLPRVTCASRRYLESHGTPGDLDDIATHTSVKWLSAPAESLASSGASASSSGSEGVAMPARCGDLTLVVGGKATCVRTRGQLHVGDEAAYLSAGLEGLGLIQPTLLAAAPYLASGRLVPVLPKCPPPSLRLSVAYPAQKRVSPRVRAFVDWLALICEPLGSTPPGVATQTPGGAAPQATDDGGRGGGMPADAAAHTVAHAHSEYSGHSGHSGGAAPPSRYAPLPVLPDGGPSSARRSFTLPA</sequence>
<organism evidence="7 8">
    <name type="scientific">Pandoraea anhela</name>
    <dbReference type="NCBI Taxonomy" id="2508295"/>
    <lineage>
        <taxon>Bacteria</taxon>
        <taxon>Pseudomonadati</taxon>
        <taxon>Pseudomonadota</taxon>
        <taxon>Betaproteobacteria</taxon>
        <taxon>Burkholderiales</taxon>
        <taxon>Burkholderiaceae</taxon>
        <taxon>Pandoraea</taxon>
    </lineage>
</organism>
<evidence type="ECO:0000256" key="1">
    <source>
        <dbReference type="ARBA" id="ARBA00009437"/>
    </source>
</evidence>
<dbReference type="RefSeq" id="WP_150668046.1">
    <property type="nucleotide sequence ID" value="NZ_CABPSB010000003.1"/>
</dbReference>
<dbReference type="InterPro" id="IPR036388">
    <property type="entry name" value="WH-like_DNA-bd_sf"/>
</dbReference>
<evidence type="ECO:0000313" key="8">
    <source>
        <dbReference type="Proteomes" id="UP000406256"/>
    </source>
</evidence>
<dbReference type="EMBL" id="CABPSB010000003">
    <property type="protein sequence ID" value="VVD84431.1"/>
    <property type="molecule type" value="Genomic_DNA"/>
</dbReference>
<dbReference type="SUPFAM" id="SSF53850">
    <property type="entry name" value="Periplasmic binding protein-like II"/>
    <property type="match status" value="1"/>
</dbReference>
<dbReference type="InterPro" id="IPR005119">
    <property type="entry name" value="LysR_subst-bd"/>
</dbReference>
<evidence type="ECO:0000256" key="5">
    <source>
        <dbReference type="SAM" id="MobiDB-lite"/>
    </source>
</evidence>